<protein>
    <submittedName>
        <fullName evidence="2">Uncharacterized protein</fullName>
    </submittedName>
</protein>
<proteinExistence type="predicted"/>
<organism evidence="2 3">
    <name type="scientific">Nonomuraea purpurea</name>
    <dbReference type="NCBI Taxonomy" id="1849276"/>
    <lineage>
        <taxon>Bacteria</taxon>
        <taxon>Bacillati</taxon>
        <taxon>Actinomycetota</taxon>
        <taxon>Actinomycetes</taxon>
        <taxon>Streptosporangiales</taxon>
        <taxon>Streptosporangiaceae</taxon>
        <taxon>Nonomuraea</taxon>
    </lineage>
</organism>
<evidence type="ECO:0000313" key="3">
    <source>
        <dbReference type="Proteomes" id="UP001595851"/>
    </source>
</evidence>
<dbReference type="Proteomes" id="UP001595851">
    <property type="component" value="Unassembled WGS sequence"/>
</dbReference>
<gene>
    <name evidence="2" type="ORF">ACFOY2_29105</name>
</gene>
<name>A0ABV8GEQ3_9ACTN</name>
<keyword evidence="3" id="KW-1185">Reference proteome</keyword>
<evidence type="ECO:0000313" key="2">
    <source>
        <dbReference type="EMBL" id="MFC4011318.1"/>
    </source>
</evidence>
<dbReference type="EMBL" id="JBHSBI010000015">
    <property type="protein sequence ID" value="MFC4011318.1"/>
    <property type="molecule type" value="Genomic_DNA"/>
</dbReference>
<feature type="compositionally biased region" description="Basic and acidic residues" evidence="1">
    <location>
        <begin position="38"/>
        <end position="49"/>
    </location>
</feature>
<dbReference type="RefSeq" id="WP_379531270.1">
    <property type="nucleotide sequence ID" value="NZ_JBHSBI010000015.1"/>
</dbReference>
<accession>A0ABV8GEQ3</accession>
<evidence type="ECO:0000256" key="1">
    <source>
        <dbReference type="SAM" id="MobiDB-lite"/>
    </source>
</evidence>
<comment type="caution">
    <text evidence="2">The sequence shown here is derived from an EMBL/GenBank/DDBJ whole genome shotgun (WGS) entry which is preliminary data.</text>
</comment>
<sequence length="111" mass="11915">MNDSVLSALATSLWSALVHGDLDEPGPHGSFGGPGSDGAERSVRVRGEQVGDESAQSLGLLWARLCARRERRGHHGLPANREELYLSLLELLLDDSVACELVTRISVPADQ</sequence>
<feature type="region of interest" description="Disordered" evidence="1">
    <location>
        <begin position="24"/>
        <end position="52"/>
    </location>
</feature>
<reference evidence="3" key="1">
    <citation type="journal article" date="2019" name="Int. J. Syst. Evol. Microbiol.">
        <title>The Global Catalogue of Microorganisms (GCM) 10K type strain sequencing project: providing services to taxonomists for standard genome sequencing and annotation.</title>
        <authorList>
            <consortium name="The Broad Institute Genomics Platform"/>
            <consortium name="The Broad Institute Genome Sequencing Center for Infectious Disease"/>
            <person name="Wu L."/>
            <person name="Ma J."/>
        </authorList>
    </citation>
    <scope>NUCLEOTIDE SEQUENCE [LARGE SCALE GENOMIC DNA]</scope>
    <source>
        <strain evidence="3">TBRC 1276</strain>
    </source>
</reference>